<keyword evidence="1" id="KW-0560">Oxidoreductase</keyword>
<dbReference type="Pfam" id="PF00296">
    <property type="entry name" value="Bac_luciferase"/>
    <property type="match status" value="1"/>
</dbReference>
<sequence length="337" mass="36889">MVGIGFKLFTEAHSAPELVKLSKQAEDAGFSFVSVSDHFHPWISNHGRSGFAWCTIGGIAEATSRIRVATGVTCPLVRYHPAIVAQAAATAATMMPGRFELGLGTGEDLNEHITGGLWPASEPVRLDMLREAVRIIRTLWSGGMKDYYGTYYTVDNAELFELPEQLPEIRIAAQGAMAAGVAGEIGDALIHFEDKPEEVIQTFRSSGGEGKSCMVEFAVCYGRSEEEAKRTAYEWFPIAANQGELNWVLPTHTHFEQLQQMVTPEDIAEKVICGPDPEQIIKKIRQLADLGFDSVLIHQVGPDQQAFIDLARDVILPEFEAREARPKAPAAPGLPGR</sequence>
<dbReference type="InterPro" id="IPR019945">
    <property type="entry name" value="F420_G6P_DH-rel"/>
</dbReference>
<dbReference type="Gene3D" id="3.20.20.30">
    <property type="entry name" value="Luciferase-like domain"/>
    <property type="match status" value="1"/>
</dbReference>
<protein>
    <recommendedName>
        <fullName evidence="2">Luciferase-like domain-containing protein</fullName>
    </recommendedName>
</protein>
<dbReference type="InterPro" id="IPR036661">
    <property type="entry name" value="Luciferase-like_sf"/>
</dbReference>
<dbReference type="SUPFAM" id="SSF51679">
    <property type="entry name" value="Bacterial luciferase-like"/>
    <property type="match status" value="1"/>
</dbReference>
<dbReference type="GO" id="GO:0016705">
    <property type="term" value="F:oxidoreductase activity, acting on paired donors, with incorporation or reduction of molecular oxygen"/>
    <property type="evidence" value="ECO:0007669"/>
    <property type="project" value="InterPro"/>
</dbReference>
<dbReference type="CDD" id="cd01097">
    <property type="entry name" value="Tetrahydromethanopterin_reductase"/>
    <property type="match status" value="1"/>
</dbReference>
<name>A0A0W8FLJ5_9ZZZZ</name>
<proteinExistence type="predicted"/>
<reference evidence="3" key="1">
    <citation type="journal article" date="2015" name="Proc. Natl. Acad. Sci. U.S.A.">
        <title>Networks of energetic and metabolic interactions define dynamics in microbial communities.</title>
        <authorList>
            <person name="Embree M."/>
            <person name="Liu J.K."/>
            <person name="Al-Bassam M.M."/>
            <person name="Zengler K."/>
        </authorList>
    </citation>
    <scope>NUCLEOTIDE SEQUENCE</scope>
</reference>
<organism evidence="3">
    <name type="scientific">hydrocarbon metagenome</name>
    <dbReference type="NCBI Taxonomy" id="938273"/>
    <lineage>
        <taxon>unclassified sequences</taxon>
        <taxon>metagenomes</taxon>
        <taxon>ecological metagenomes</taxon>
    </lineage>
</organism>
<accession>A0A0W8FLJ5</accession>
<evidence type="ECO:0000259" key="2">
    <source>
        <dbReference type="Pfam" id="PF00296"/>
    </source>
</evidence>
<comment type="caution">
    <text evidence="3">The sequence shown here is derived from an EMBL/GenBank/DDBJ whole genome shotgun (WGS) entry which is preliminary data.</text>
</comment>
<dbReference type="EMBL" id="LNQE01001091">
    <property type="protein sequence ID" value="KUG21187.1"/>
    <property type="molecule type" value="Genomic_DNA"/>
</dbReference>
<gene>
    <name evidence="3" type="ORF">ASZ90_009057</name>
</gene>
<evidence type="ECO:0000256" key="1">
    <source>
        <dbReference type="ARBA" id="ARBA00023002"/>
    </source>
</evidence>
<dbReference type="PANTHER" id="PTHR43244">
    <property type="match status" value="1"/>
</dbReference>
<dbReference type="InterPro" id="IPR011251">
    <property type="entry name" value="Luciferase-like_dom"/>
</dbReference>
<dbReference type="InterPro" id="IPR050564">
    <property type="entry name" value="F420-G6PD/mer"/>
</dbReference>
<dbReference type="AlphaFoldDB" id="A0A0W8FLJ5"/>
<evidence type="ECO:0000313" key="3">
    <source>
        <dbReference type="EMBL" id="KUG21187.1"/>
    </source>
</evidence>
<feature type="domain" description="Luciferase-like" evidence="2">
    <location>
        <begin position="14"/>
        <end position="293"/>
    </location>
</feature>
<dbReference type="PANTHER" id="PTHR43244:SF1">
    <property type="entry name" value="5,10-METHYLENETETRAHYDROMETHANOPTERIN REDUCTASE"/>
    <property type="match status" value="1"/>
</dbReference>
<dbReference type="NCBIfam" id="TIGR03557">
    <property type="entry name" value="F420_G6P_family"/>
    <property type="match status" value="1"/>
</dbReference>